<reference evidence="2 3" key="1">
    <citation type="submission" date="2019-03" db="EMBL/GenBank/DDBJ databases">
        <title>Draft Genome Sequence of Massilia arenosa sp. nov., a Novel Massilia Species Isolated from a Sandy-loam Maize Soil.</title>
        <authorList>
            <person name="Raths R."/>
            <person name="Peta V."/>
            <person name="Bucking H."/>
        </authorList>
    </citation>
    <scope>NUCLEOTIDE SEQUENCE [LARGE SCALE GENOMIC DNA]</scope>
    <source>
        <strain evidence="2 3">MC02</strain>
    </source>
</reference>
<dbReference type="GO" id="GO:0070573">
    <property type="term" value="F:metallodipeptidase activity"/>
    <property type="evidence" value="ECO:0007669"/>
    <property type="project" value="InterPro"/>
</dbReference>
<dbReference type="SUPFAM" id="SSF51556">
    <property type="entry name" value="Metallo-dependent hydrolases"/>
    <property type="match status" value="1"/>
</dbReference>
<dbReference type="PANTHER" id="PTHR10443:SF12">
    <property type="entry name" value="DIPEPTIDASE"/>
    <property type="match status" value="1"/>
</dbReference>
<organism evidence="2 3">
    <name type="scientific">Zemynaea arenosa</name>
    <dbReference type="NCBI Taxonomy" id="2561931"/>
    <lineage>
        <taxon>Bacteria</taxon>
        <taxon>Pseudomonadati</taxon>
        <taxon>Pseudomonadota</taxon>
        <taxon>Betaproteobacteria</taxon>
        <taxon>Burkholderiales</taxon>
        <taxon>Oxalobacteraceae</taxon>
        <taxon>Telluria group</taxon>
        <taxon>Zemynaea</taxon>
    </lineage>
</organism>
<evidence type="ECO:0000313" key="2">
    <source>
        <dbReference type="EMBL" id="TFW20231.1"/>
    </source>
</evidence>
<dbReference type="AlphaFoldDB" id="A0A4Y9SCG1"/>
<dbReference type="EMBL" id="SPVF01000134">
    <property type="protein sequence ID" value="TFW20231.1"/>
    <property type="molecule type" value="Genomic_DNA"/>
</dbReference>
<dbReference type="Proteomes" id="UP000298438">
    <property type="component" value="Unassembled WGS sequence"/>
</dbReference>
<dbReference type="OrthoDB" id="9804920at2"/>
<gene>
    <name evidence="2" type="ORF">E4L96_10610</name>
</gene>
<dbReference type="InterPro" id="IPR032466">
    <property type="entry name" value="Metal_Hydrolase"/>
</dbReference>
<keyword evidence="3" id="KW-1185">Reference proteome</keyword>
<protein>
    <submittedName>
        <fullName evidence="2">Membrane dipeptidase</fullName>
    </submittedName>
</protein>
<sequence>MLRYAVLLSAFVLPCAFAAAPDPALVHARTLLKSAILIDGHNDLPWEIREDPKTPMDLEGYDLRGHAPNETDIPRLKQGQVRGQFWSVFVPGELKEGFARTQLEQLDLARRMIARYPEAMELALTAADVRRIAAKGKVASLIGMEGGHVIENSLGALRTYYDLGARYMTLTHNVTLDWADAALGEPRHHGLTPFGKEVVREMNRLGMLADISHVSADVMRQVLDVSAAPVIFSHSSALALVDHPRNVPDDVLRRMQANGGVVMVSFVPPFVNRANRAWHVELDKRVKGAPPGTDPKQIVEEFTRQHGPEPQATLKDVADHIDYVAKVAGHDHIGVAGDYCAGAVPVGLEDVSKYPDLFAELIRRGWSDADLKKLAGDNVLRAMAQAEQVAKRLQKERPPSIATIGALDGKK</sequence>
<accession>A0A4Y9SCG1</accession>
<dbReference type="GO" id="GO:0006508">
    <property type="term" value="P:proteolysis"/>
    <property type="evidence" value="ECO:0007669"/>
    <property type="project" value="InterPro"/>
</dbReference>
<keyword evidence="1" id="KW-0732">Signal</keyword>
<feature type="signal peptide" evidence="1">
    <location>
        <begin position="1"/>
        <end position="18"/>
    </location>
</feature>
<dbReference type="Pfam" id="PF01244">
    <property type="entry name" value="Peptidase_M19"/>
    <property type="match status" value="1"/>
</dbReference>
<dbReference type="CDD" id="cd01301">
    <property type="entry name" value="rDP_like"/>
    <property type="match status" value="1"/>
</dbReference>
<dbReference type="InterPro" id="IPR008257">
    <property type="entry name" value="Pept_M19"/>
</dbReference>
<evidence type="ECO:0000256" key="1">
    <source>
        <dbReference type="SAM" id="SignalP"/>
    </source>
</evidence>
<feature type="chain" id="PRO_5021407377" evidence="1">
    <location>
        <begin position="19"/>
        <end position="411"/>
    </location>
</feature>
<dbReference type="PROSITE" id="PS51365">
    <property type="entry name" value="RENAL_DIPEPTIDASE_2"/>
    <property type="match status" value="1"/>
</dbReference>
<proteinExistence type="predicted"/>
<dbReference type="RefSeq" id="WP_135207192.1">
    <property type="nucleotide sequence ID" value="NZ_SPVF01000134.1"/>
</dbReference>
<dbReference type="Gene3D" id="3.20.20.140">
    <property type="entry name" value="Metal-dependent hydrolases"/>
    <property type="match status" value="1"/>
</dbReference>
<dbReference type="PANTHER" id="PTHR10443">
    <property type="entry name" value="MICROSOMAL DIPEPTIDASE"/>
    <property type="match status" value="1"/>
</dbReference>
<name>A0A4Y9SCG1_9BURK</name>
<evidence type="ECO:0000313" key="3">
    <source>
        <dbReference type="Proteomes" id="UP000298438"/>
    </source>
</evidence>
<comment type="caution">
    <text evidence="2">The sequence shown here is derived from an EMBL/GenBank/DDBJ whole genome shotgun (WGS) entry which is preliminary data.</text>
</comment>